<accession>A0ABU1TTQ2</accession>
<gene>
    <name evidence="1" type="ORF">J2X31_003272</name>
</gene>
<name>A0ABU1TTQ2_9FLAO</name>
<proteinExistence type="predicted"/>
<dbReference type="Proteomes" id="UP001255185">
    <property type="component" value="Unassembled WGS sequence"/>
</dbReference>
<evidence type="ECO:0008006" key="3">
    <source>
        <dbReference type="Google" id="ProtNLM"/>
    </source>
</evidence>
<reference evidence="1 2" key="1">
    <citation type="submission" date="2023-07" db="EMBL/GenBank/DDBJ databases">
        <title>Sorghum-associated microbial communities from plants grown in Nebraska, USA.</title>
        <authorList>
            <person name="Schachtman D."/>
        </authorList>
    </citation>
    <scope>NUCLEOTIDE SEQUENCE [LARGE SCALE GENOMIC DNA]</scope>
    <source>
        <strain evidence="1 2">3773</strain>
    </source>
</reference>
<dbReference type="PROSITE" id="PS51257">
    <property type="entry name" value="PROKAR_LIPOPROTEIN"/>
    <property type="match status" value="1"/>
</dbReference>
<evidence type="ECO:0000313" key="1">
    <source>
        <dbReference type="EMBL" id="MDR6969245.1"/>
    </source>
</evidence>
<organism evidence="1 2">
    <name type="scientific">Flavobacterium arsenatis</name>
    <dbReference type="NCBI Taxonomy" id="1484332"/>
    <lineage>
        <taxon>Bacteria</taxon>
        <taxon>Pseudomonadati</taxon>
        <taxon>Bacteroidota</taxon>
        <taxon>Flavobacteriia</taxon>
        <taxon>Flavobacteriales</taxon>
        <taxon>Flavobacteriaceae</taxon>
        <taxon>Flavobacterium</taxon>
    </lineage>
</organism>
<dbReference type="EMBL" id="JAVDVI010000017">
    <property type="protein sequence ID" value="MDR6969245.1"/>
    <property type="molecule type" value="Genomic_DNA"/>
</dbReference>
<sequence length="142" mass="16570">MKKYLILFILFILISCGYKLDSEVEKEVSYISEYETCILADFVFHTPSYINLMTVASNDDLIYLTNDENPVVRYFAFIGLMERNYPKINQIYKSHENDTEVISTSNGACIRNSVPLNTLMKDAISKESVYTLYFSRNKYHKK</sequence>
<protein>
    <recommendedName>
        <fullName evidence="3">Lipoprotein</fullName>
    </recommendedName>
</protein>
<dbReference type="RefSeq" id="WP_310028091.1">
    <property type="nucleotide sequence ID" value="NZ_JAVDVI010000017.1"/>
</dbReference>
<evidence type="ECO:0000313" key="2">
    <source>
        <dbReference type="Proteomes" id="UP001255185"/>
    </source>
</evidence>
<comment type="caution">
    <text evidence="1">The sequence shown here is derived from an EMBL/GenBank/DDBJ whole genome shotgun (WGS) entry which is preliminary data.</text>
</comment>
<keyword evidence="2" id="KW-1185">Reference proteome</keyword>